<reference evidence="1 2" key="1">
    <citation type="submission" date="2019-08" db="EMBL/GenBank/DDBJ databases">
        <authorList>
            <person name="Alioto T."/>
            <person name="Alioto T."/>
            <person name="Gomez Garrido J."/>
        </authorList>
    </citation>
    <scope>NUCLEOTIDE SEQUENCE [LARGE SCALE GENOMIC DNA]</scope>
</reference>
<sequence>MADKESYPLKQWFSNGVPRAYLNLSIMKKCSANLMFTHCFFHREAFVTKSLMGDLGEVLDHVVKVINHIKISSLKSRLFEHFCQETDSEYTKLLFHSDAIRRLSSSRTLSRYYDFSEELIAFSTTE</sequence>
<evidence type="ECO:0000313" key="2">
    <source>
        <dbReference type="Proteomes" id="UP000325440"/>
    </source>
</evidence>
<keyword evidence="2" id="KW-1185">Reference proteome</keyword>
<proteinExistence type="predicted"/>
<evidence type="ECO:0000313" key="1">
    <source>
        <dbReference type="EMBL" id="VVC24775.1"/>
    </source>
</evidence>
<dbReference type="AlphaFoldDB" id="A0A5E4M241"/>
<organism evidence="1 2">
    <name type="scientific">Cinara cedri</name>
    <dbReference type="NCBI Taxonomy" id="506608"/>
    <lineage>
        <taxon>Eukaryota</taxon>
        <taxon>Metazoa</taxon>
        <taxon>Ecdysozoa</taxon>
        <taxon>Arthropoda</taxon>
        <taxon>Hexapoda</taxon>
        <taxon>Insecta</taxon>
        <taxon>Pterygota</taxon>
        <taxon>Neoptera</taxon>
        <taxon>Paraneoptera</taxon>
        <taxon>Hemiptera</taxon>
        <taxon>Sternorrhyncha</taxon>
        <taxon>Aphidomorpha</taxon>
        <taxon>Aphidoidea</taxon>
        <taxon>Aphididae</taxon>
        <taxon>Lachninae</taxon>
        <taxon>Cinara</taxon>
    </lineage>
</organism>
<gene>
    <name evidence="1" type="ORF">CINCED_3A021719</name>
</gene>
<dbReference type="PANTHER" id="PTHR45913:SF19">
    <property type="entry name" value="LOW QUALITY PROTEIN: ZINC FINGER BED DOMAIN-CONTAINING PROTEIN 5-LIKE"/>
    <property type="match status" value="1"/>
</dbReference>
<dbReference type="Proteomes" id="UP000325440">
    <property type="component" value="Unassembled WGS sequence"/>
</dbReference>
<dbReference type="EMBL" id="CABPRJ010000005">
    <property type="protein sequence ID" value="VVC24775.1"/>
    <property type="molecule type" value="Genomic_DNA"/>
</dbReference>
<name>A0A5E4M241_9HEMI</name>
<accession>A0A5E4M241</accession>
<protein>
    <submittedName>
        <fullName evidence="1">Uncharacterized protein</fullName>
    </submittedName>
</protein>
<dbReference type="PANTHER" id="PTHR45913">
    <property type="entry name" value="EPM2A-INTERACTING PROTEIN 1"/>
    <property type="match status" value="1"/>
</dbReference>